<reference evidence="3" key="1">
    <citation type="submission" date="2019-02" db="EMBL/GenBank/DDBJ databases">
        <title>Halonotius sp. a new haloarchaeum isolated from saline soil.</title>
        <authorList>
            <person name="Duran-Viseras A."/>
            <person name="Sanchez-Porro C."/>
            <person name="Ventosa A."/>
        </authorList>
    </citation>
    <scope>NUCLEOTIDE SEQUENCE</scope>
    <source>
        <strain evidence="3">F15B</strain>
    </source>
</reference>
<gene>
    <name evidence="3" type="ORF">EGH24_12400</name>
</gene>
<dbReference type="InterPro" id="IPR007527">
    <property type="entry name" value="Znf_SWIM"/>
</dbReference>
<feature type="domain" description="SWIM-type" evidence="2">
    <location>
        <begin position="48"/>
        <end position="83"/>
    </location>
</feature>
<dbReference type="GO" id="GO:0008270">
    <property type="term" value="F:zinc ion binding"/>
    <property type="evidence" value="ECO:0007669"/>
    <property type="project" value="UniProtKB-KW"/>
</dbReference>
<sequence length="141" mass="16002">MTQTVLERLSPTNRVLKRAQYEAFAFSLYDGDVLVRNESHLKPAEHEYRVTVVDGIPTACECPAEERYEGPCKHRTAIAIRPKILDVATQMQLVADGGVRTENTPIVAEDDTDLQECDCQYLNDDFPCWECVKTGRRELPD</sequence>
<accession>A0A8J8P7V1</accession>
<dbReference type="Pfam" id="PF04434">
    <property type="entry name" value="SWIM"/>
    <property type="match status" value="1"/>
</dbReference>
<evidence type="ECO:0000313" key="4">
    <source>
        <dbReference type="Proteomes" id="UP000705823"/>
    </source>
</evidence>
<dbReference type="PROSITE" id="PS50966">
    <property type="entry name" value="ZF_SWIM"/>
    <property type="match status" value="1"/>
</dbReference>
<keyword evidence="1" id="KW-0862">Zinc</keyword>
<keyword evidence="1" id="KW-0479">Metal-binding</keyword>
<comment type="caution">
    <text evidence="3">The sequence shown here is derived from an EMBL/GenBank/DDBJ whole genome shotgun (WGS) entry which is preliminary data.</text>
</comment>
<organism evidence="3 4">
    <name type="scientific">Halonotius terrestris</name>
    <dbReference type="NCBI Taxonomy" id="2487750"/>
    <lineage>
        <taxon>Archaea</taxon>
        <taxon>Methanobacteriati</taxon>
        <taxon>Methanobacteriota</taxon>
        <taxon>Stenosarchaea group</taxon>
        <taxon>Halobacteria</taxon>
        <taxon>Halobacteriales</taxon>
        <taxon>Haloferacaceae</taxon>
        <taxon>Halonotius</taxon>
    </lineage>
</organism>
<dbReference type="Proteomes" id="UP000705823">
    <property type="component" value="Unassembled WGS sequence"/>
</dbReference>
<dbReference type="EMBL" id="RKLU01000006">
    <property type="protein sequence ID" value="TQQ79185.1"/>
    <property type="molecule type" value="Genomic_DNA"/>
</dbReference>
<keyword evidence="1" id="KW-0863">Zinc-finger</keyword>
<keyword evidence="4" id="KW-1185">Reference proteome</keyword>
<dbReference type="RefSeq" id="WP_142980454.1">
    <property type="nucleotide sequence ID" value="NZ_RKLU01000006.1"/>
</dbReference>
<dbReference type="OrthoDB" id="189856at2157"/>
<name>A0A8J8P7V1_9EURY</name>
<evidence type="ECO:0000313" key="3">
    <source>
        <dbReference type="EMBL" id="TQQ79185.1"/>
    </source>
</evidence>
<proteinExistence type="predicted"/>
<evidence type="ECO:0000259" key="2">
    <source>
        <dbReference type="PROSITE" id="PS50966"/>
    </source>
</evidence>
<dbReference type="AlphaFoldDB" id="A0A8J8P7V1"/>
<protein>
    <submittedName>
        <fullName evidence="3">SWIM zinc finger family protein</fullName>
    </submittedName>
</protein>
<evidence type="ECO:0000256" key="1">
    <source>
        <dbReference type="PROSITE-ProRule" id="PRU00325"/>
    </source>
</evidence>